<protein>
    <submittedName>
        <fullName evidence="1">Uncharacterized protein</fullName>
    </submittedName>
</protein>
<keyword evidence="2" id="KW-1185">Reference proteome</keyword>
<evidence type="ECO:0000313" key="2">
    <source>
        <dbReference type="Proteomes" id="UP000828941"/>
    </source>
</evidence>
<gene>
    <name evidence="1" type="ORF">L6164_025484</name>
</gene>
<dbReference type="EMBL" id="CM039435">
    <property type="protein sequence ID" value="KAI4317628.1"/>
    <property type="molecule type" value="Genomic_DNA"/>
</dbReference>
<reference evidence="1 2" key="1">
    <citation type="journal article" date="2022" name="DNA Res.">
        <title>Chromosomal-level genome assembly of the orchid tree Bauhinia variegata (Leguminosae; Cercidoideae) supports the allotetraploid origin hypothesis of Bauhinia.</title>
        <authorList>
            <person name="Zhong Y."/>
            <person name="Chen Y."/>
            <person name="Zheng D."/>
            <person name="Pang J."/>
            <person name="Liu Y."/>
            <person name="Luo S."/>
            <person name="Meng S."/>
            <person name="Qian L."/>
            <person name="Wei D."/>
            <person name="Dai S."/>
            <person name="Zhou R."/>
        </authorList>
    </citation>
    <scope>NUCLEOTIDE SEQUENCE [LARGE SCALE GENOMIC DNA]</scope>
    <source>
        <strain evidence="1">BV-YZ2020</strain>
    </source>
</reference>
<organism evidence="1 2">
    <name type="scientific">Bauhinia variegata</name>
    <name type="common">Purple orchid tree</name>
    <name type="synonym">Phanera variegata</name>
    <dbReference type="NCBI Taxonomy" id="167791"/>
    <lineage>
        <taxon>Eukaryota</taxon>
        <taxon>Viridiplantae</taxon>
        <taxon>Streptophyta</taxon>
        <taxon>Embryophyta</taxon>
        <taxon>Tracheophyta</taxon>
        <taxon>Spermatophyta</taxon>
        <taxon>Magnoliopsida</taxon>
        <taxon>eudicotyledons</taxon>
        <taxon>Gunneridae</taxon>
        <taxon>Pentapetalae</taxon>
        <taxon>rosids</taxon>
        <taxon>fabids</taxon>
        <taxon>Fabales</taxon>
        <taxon>Fabaceae</taxon>
        <taxon>Cercidoideae</taxon>
        <taxon>Cercideae</taxon>
        <taxon>Bauhiniinae</taxon>
        <taxon>Bauhinia</taxon>
    </lineage>
</organism>
<proteinExistence type="predicted"/>
<evidence type="ECO:0000313" key="1">
    <source>
        <dbReference type="EMBL" id="KAI4317628.1"/>
    </source>
</evidence>
<accession>A0ACB9M115</accession>
<sequence>METKGRVDANIKIGRLICCVLCSLSRARLEYKLGGISIHGYLGIHKAGNLAEAQKLFDEIPRKDVISWTTMASGYAKAGEGSASNEATELFNQMLKSEIDIQPDKMTLASVMSACSQLGDLEYEFWIESHMTEFGIALDDHLGTTSIDLYAKCGSIEKGYELLRVA</sequence>
<comment type="caution">
    <text evidence="1">The sequence shown here is derived from an EMBL/GenBank/DDBJ whole genome shotgun (WGS) entry which is preliminary data.</text>
</comment>
<dbReference type="Proteomes" id="UP000828941">
    <property type="component" value="Chromosome 10"/>
</dbReference>
<name>A0ACB9M115_BAUVA</name>